<feature type="signal peptide" evidence="1">
    <location>
        <begin position="1"/>
        <end position="27"/>
    </location>
</feature>
<accession>A0A1H0G8E2</accession>
<evidence type="ECO:0000313" key="3">
    <source>
        <dbReference type="Proteomes" id="UP000198827"/>
    </source>
</evidence>
<reference evidence="2 3" key="1">
    <citation type="submission" date="2016-10" db="EMBL/GenBank/DDBJ databases">
        <authorList>
            <person name="de Groot N.N."/>
        </authorList>
    </citation>
    <scope>NUCLEOTIDE SEQUENCE [LARGE SCALE GENOMIC DNA]</scope>
    <source>
        <strain evidence="2 3">CECT 7543</strain>
    </source>
</reference>
<evidence type="ECO:0000313" key="2">
    <source>
        <dbReference type="EMBL" id="SDO03121.1"/>
    </source>
</evidence>
<organism evidence="2 3">
    <name type="scientific">Pseudomonas arsenicoxydans</name>
    <dbReference type="NCBI Taxonomy" id="702115"/>
    <lineage>
        <taxon>Bacteria</taxon>
        <taxon>Pseudomonadati</taxon>
        <taxon>Pseudomonadota</taxon>
        <taxon>Gammaproteobacteria</taxon>
        <taxon>Pseudomonadales</taxon>
        <taxon>Pseudomonadaceae</taxon>
        <taxon>Pseudomonas</taxon>
    </lineage>
</organism>
<gene>
    <name evidence="2" type="ORF">SAMN04489798_1824</name>
</gene>
<dbReference type="Proteomes" id="UP000198827">
    <property type="component" value="Chromosome I"/>
</dbReference>
<evidence type="ECO:0008006" key="4">
    <source>
        <dbReference type="Google" id="ProtNLM"/>
    </source>
</evidence>
<protein>
    <recommendedName>
        <fullName evidence="4">DUF4879 domain-containing protein</fullName>
    </recommendedName>
</protein>
<dbReference type="Gene3D" id="2.60.40.2870">
    <property type="match status" value="1"/>
</dbReference>
<name>A0A1H0G8E2_9PSED</name>
<sequence>MVGIKRNIVRASGLFFALLASVPAVMAASAPPLSNVQVLKVQSAACGIENISAGQERTTCDHGGPNIKVYVMEMGYGRTPTVQLDGFNLDGVQTKVCAYDNGNLTECTGASRKIVGTLYIFDLGGKQEGTFSFSNRSINAPGNTVSTQLYIK</sequence>
<dbReference type="AlphaFoldDB" id="A0A1H0G8E2"/>
<dbReference type="Pfam" id="PF16219">
    <property type="entry name" value="DUF4879"/>
    <property type="match status" value="1"/>
</dbReference>
<keyword evidence="1" id="KW-0732">Signal</keyword>
<dbReference type="InterPro" id="IPR032624">
    <property type="entry name" value="DUF4879"/>
</dbReference>
<dbReference type="OrthoDB" id="5323736at2"/>
<evidence type="ECO:0000256" key="1">
    <source>
        <dbReference type="SAM" id="SignalP"/>
    </source>
</evidence>
<proteinExistence type="predicted"/>
<dbReference type="EMBL" id="LT629705">
    <property type="protein sequence ID" value="SDO03121.1"/>
    <property type="molecule type" value="Genomic_DNA"/>
</dbReference>
<feature type="chain" id="PRO_5009248600" description="DUF4879 domain-containing protein" evidence="1">
    <location>
        <begin position="28"/>
        <end position="152"/>
    </location>
</feature>